<dbReference type="PROSITE" id="PS00360">
    <property type="entry name" value="RIBOSOMAL_S9"/>
    <property type="match status" value="1"/>
</dbReference>
<dbReference type="AlphaFoldDB" id="A0A5S9F5X2"/>
<keyword evidence="2 5" id="KW-0689">Ribosomal protein</keyword>
<dbReference type="Pfam" id="PF00380">
    <property type="entry name" value="Ribosomal_S9"/>
    <property type="match status" value="1"/>
</dbReference>
<dbReference type="FunFam" id="3.30.230.10:FF:000001">
    <property type="entry name" value="30S ribosomal protein S9"/>
    <property type="match status" value="1"/>
</dbReference>
<dbReference type="Gene3D" id="3.30.230.10">
    <property type="match status" value="1"/>
</dbReference>
<accession>A0A5S9F5X2</accession>
<evidence type="ECO:0000256" key="7">
    <source>
        <dbReference type="SAM" id="MobiDB-lite"/>
    </source>
</evidence>
<dbReference type="PANTHER" id="PTHR21569:SF1">
    <property type="entry name" value="SMALL RIBOSOMAL SUBUNIT PROTEIN US9M"/>
    <property type="match status" value="1"/>
</dbReference>
<keyword evidence="9" id="KW-1185">Reference proteome</keyword>
<evidence type="ECO:0000256" key="6">
    <source>
        <dbReference type="RuleBase" id="RU003815"/>
    </source>
</evidence>
<evidence type="ECO:0000256" key="1">
    <source>
        <dbReference type="ARBA" id="ARBA00005251"/>
    </source>
</evidence>
<dbReference type="NCBIfam" id="NF001099">
    <property type="entry name" value="PRK00132.1"/>
    <property type="match status" value="1"/>
</dbReference>
<organism evidence="8 9">
    <name type="scientific">Uabimicrobium amorphum</name>
    <dbReference type="NCBI Taxonomy" id="2596890"/>
    <lineage>
        <taxon>Bacteria</taxon>
        <taxon>Pseudomonadati</taxon>
        <taxon>Planctomycetota</taxon>
        <taxon>Candidatus Uabimicrobiia</taxon>
        <taxon>Candidatus Uabimicrobiales</taxon>
        <taxon>Candidatus Uabimicrobiaceae</taxon>
        <taxon>Candidatus Uabimicrobium</taxon>
    </lineage>
</organism>
<dbReference type="PANTHER" id="PTHR21569">
    <property type="entry name" value="RIBOSOMAL PROTEIN S9"/>
    <property type="match status" value="1"/>
</dbReference>
<gene>
    <name evidence="5" type="primary">rpsI</name>
    <name evidence="8" type="ORF">UABAM_04100</name>
</gene>
<evidence type="ECO:0000256" key="4">
    <source>
        <dbReference type="ARBA" id="ARBA00035259"/>
    </source>
</evidence>
<evidence type="ECO:0000256" key="3">
    <source>
        <dbReference type="ARBA" id="ARBA00023274"/>
    </source>
</evidence>
<evidence type="ECO:0000313" key="9">
    <source>
        <dbReference type="Proteomes" id="UP000326354"/>
    </source>
</evidence>
<keyword evidence="3 5" id="KW-0687">Ribonucleoprotein</keyword>
<dbReference type="KEGG" id="uam:UABAM_04100"/>
<feature type="compositionally biased region" description="Basic residues" evidence="7">
    <location>
        <begin position="112"/>
        <end position="131"/>
    </location>
</feature>
<dbReference type="InterPro" id="IPR014721">
    <property type="entry name" value="Ribsml_uS5_D2-typ_fold_subgr"/>
</dbReference>
<dbReference type="InterPro" id="IPR000754">
    <property type="entry name" value="Ribosomal_uS9"/>
</dbReference>
<dbReference type="GO" id="GO:0003723">
    <property type="term" value="F:RNA binding"/>
    <property type="evidence" value="ECO:0007669"/>
    <property type="project" value="TreeGrafter"/>
</dbReference>
<proteinExistence type="inferred from homology"/>
<dbReference type="OrthoDB" id="9803965at2"/>
<dbReference type="InterPro" id="IPR020574">
    <property type="entry name" value="Ribosomal_uS9_CS"/>
</dbReference>
<dbReference type="SUPFAM" id="SSF54211">
    <property type="entry name" value="Ribosomal protein S5 domain 2-like"/>
    <property type="match status" value="1"/>
</dbReference>
<dbReference type="GO" id="GO:0006412">
    <property type="term" value="P:translation"/>
    <property type="evidence" value="ECO:0007669"/>
    <property type="project" value="UniProtKB-UniRule"/>
</dbReference>
<dbReference type="RefSeq" id="WP_151969812.1">
    <property type="nucleotide sequence ID" value="NZ_AP019860.1"/>
</dbReference>
<dbReference type="Proteomes" id="UP000326354">
    <property type="component" value="Chromosome"/>
</dbReference>
<protein>
    <recommendedName>
        <fullName evidence="4 5">Small ribosomal subunit protein uS9</fullName>
    </recommendedName>
</protein>
<evidence type="ECO:0000256" key="5">
    <source>
        <dbReference type="HAMAP-Rule" id="MF_00532"/>
    </source>
</evidence>
<evidence type="ECO:0000313" key="8">
    <source>
        <dbReference type="EMBL" id="BBM85722.1"/>
    </source>
</evidence>
<reference evidence="8 9" key="1">
    <citation type="submission" date="2019-08" db="EMBL/GenBank/DDBJ databases">
        <title>Complete genome sequence of Candidatus Uab amorphum.</title>
        <authorList>
            <person name="Shiratori T."/>
            <person name="Suzuki S."/>
            <person name="Kakizawa Y."/>
            <person name="Ishida K."/>
        </authorList>
    </citation>
    <scope>NUCLEOTIDE SEQUENCE [LARGE SCALE GENOMIC DNA]</scope>
    <source>
        <strain evidence="8 9">SRT547</strain>
    </source>
</reference>
<feature type="region of interest" description="Disordered" evidence="7">
    <location>
        <begin position="103"/>
        <end position="131"/>
    </location>
</feature>
<dbReference type="GO" id="GO:0003735">
    <property type="term" value="F:structural constituent of ribosome"/>
    <property type="evidence" value="ECO:0007669"/>
    <property type="project" value="InterPro"/>
</dbReference>
<evidence type="ECO:0000256" key="2">
    <source>
        <dbReference type="ARBA" id="ARBA00022980"/>
    </source>
</evidence>
<dbReference type="InterPro" id="IPR020568">
    <property type="entry name" value="Ribosomal_Su5_D2-typ_SF"/>
</dbReference>
<comment type="similarity">
    <text evidence="1 5 6">Belongs to the universal ribosomal protein uS9 family.</text>
</comment>
<name>A0A5S9F5X2_UABAM</name>
<dbReference type="GO" id="GO:0022627">
    <property type="term" value="C:cytosolic small ribosomal subunit"/>
    <property type="evidence" value="ECO:0007669"/>
    <property type="project" value="TreeGrafter"/>
</dbReference>
<sequence>MSEKEIIWGTGRRKTSVARVRLLSGNGKIAINGKKMDDYFPVRNHQNSVMAPLSLTGSADKYDIHVNVSGGGLTGQSGAVLLGIARALCKADAALEEKLRNHGLLTRDSRMKERKKYGRRKARKSFQFSKR</sequence>
<dbReference type="InterPro" id="IPR023035">
    <property type="entry name" value="Ribosomal_uS9_bac/plastid"/>
</dbReference>
<dbReference type="EMBL" id="AP019860">
    <property type="protein sequence ID" value="BBM85722.1"/>
    <property type="molecule type" value="Genomic_DNA"/>
</dbReference>
<dbReference type="HAMAP" id="MF_00532_B">
    <property type="entry name" value="Ribosomal_uS9_B"/>
    <property type="match status" value="1"/>
</dbReference>